<evidence type="ECO:0000313" key="1">
    <source>
        <dbReference type="EMBL" id="KAK9114163.1"/>
    </source>
</evidence>
<dbReference type="InterPro" id="IPR050358">
    <property type="entry name" value="RSE1/DDB1/CFT1"/>
</dbReference>
<organism evidence="1 2">
    <name type="scientific">Stephania yunnanensis</name>
    <dbReference type="NCBI Taxonomy" id="152371"/>
    <lineage>
        <taxon>Eukaryota</taxon>
        <taxon>Viridiplantae</taxon>
        <taxon>Streptophyta</taxon>
        <taxon>Embryophyta</taxon>
        <taxon>Tracheophyta</taxon>
        <taxon>Spermatophyta</taxon>
        <taxon>Magnoliopsida</taxon>
        <taxon>Ranunculales</taxon>
        <taxon>Menispermaceae</taxon>
        <taxon>Menispermoideae</taxon>
        <taxon>Cissampelideae</taxon>
        <taxon>Stephania</taxon>
    </lineage>
</organism>
<reference evidence="1 2" key="1">
    <citation type="submission" date="2024-01" db="EMBL/GenBank/DDBJ databases">
        <title>Genome assemblies of Stephania.</title>
        <authorList>
            <person name="Yang L."/>
        </authorList>
    </citation>
    <scope>NUCLEOTIDE SEQUENCE [LARGE SCALE GENOMIC DNA]</scope>
    <source>
        <strain evidence="1">YNDBR</strain>
        <tissue evidence="1">Leaf</tissue>
    </source>
</reference>
<dbReference type="Gene3D" id="2.130.10.10">
    <property type="entry name" value="YVTN repeat-like/Quinoprotein amine dehydrogenase"/>
    <property type="match status" value="1"/>
</dbReference>
<accession>A0AAP0IEX0</accession>
<gene>
    <name evidence="1" type="ORF">Syun_020960</name>
</gene>
<dbReference type="EMBL" id="JBBNAF010000009">
    <property type="protein sequence ID" value="KAK9114163.1"/>
    <property type="molecule type" value="Genomic_DNA"/>
</dbReference>
<sequence length="298" mass="33719">MSYAAYKMMHWPTGIENCASGFIRHCGADFALQIPMVPSEDFETEVQEEDDNKGSRSLLKRSARFHGRVVGASLGARLPLQVLLNQYSNGFYLWGIWLHGNVETMAILPVEGGDNHKKRDSIILAFRDAKISILEFDDSIYGLRTRCYEMERIQIADKIALLRNFHMTPTNLFFVPSPIGGVLVISANALHYHDQETPSHDMPRSSFNVELDAANATWLSYDVAMLSAKTGELLLLTLVYDGRYVPFRSYANYLGASYLELISEEAILRDQEEREQLERNIRNRDAAATKKGISFSKV</sequence>
<comment type="caution">
    <text evidence="1">The sequence shown here is derived from an EMBL/GenBank/DDBJ whole genome shotgun (WGS) entry which is preliminary data.</text>
</comment>
<dbReference type="InterPro" id="IPR015943">
    <property type="entry name" value="WD40/YVTN_repeat-like_dom_sf"/>
</dbReference>
<dbReference type="PANTHER" id="PTHR10644">
    <property type="entry name" value="DNA REPAIR/RNA PROCESSING CPSF FAMILY"/>
    <property type="match status" value="1"/>
</dbReference>
<keyword evidence="2" id="KW-1185">Reference proteome</keyword>
<proteinExistence type="predicted"/>
<dbReference type="AlphaFoldDB" id="A0AAP0IEX0"/>
<protein>
    <submittedName>
        <fullName evidence="1">Uncharacterized protein</fullName>
    </submittedName>
</protein>
<evidence type="ECO:0000313" key="2">
    <source>
        <dbReference type="Proteomes" id="UP001420932"/>
    </source>
</evidence>
<name>A0AAP0IEX0_9MAGN</name>
<dbReference type="Proteomes" id="UP001420932">
    <property type="component" value="Unassembled WGS sequence"/>
</dbReference>